<feature type="region of interest" description="Disordered" evidence="1">
    <location>
        <begin position="35"/>
        <end position="54"/>
    </location>
</feature>
<keyword evidence="3" id="KW-1185">Reference proteome</keyword>
<name>A0ABQ7FRI6_DUNSA</name>
<accession>A0ABQ7FRI6</accession>
<proteinExistence type="predicted"/>
<sequence length="82" mass="9324">MHEVPRKTHLTPTFPCNKRLNILLNSLCNRPTSEFNNSTWETTKKTGKEHPRARTPLLELRHWAAMARPSSTSSAPGRCCLP</sequence>
<dbReference type="EMBL" id="MU074339">
    <property type="protein sequence ID" value="KAF5825260.1"/>
    <property type="molecule type" value="Genomic_DNA"/>
</dbReference>
<dbReference type="Proteomes" id="UP000815325">
    <property type="component" value="Unassembled WGS sequence"/>
</dbReference>
<organism evidence="2 3">
    <name type="scientific">Dunaliella salina</name>
    <name type="common">Green alga</name>
    <name type="synonym">Protococcus salinus</name>
    <dbReference type="NCBI Taxonomy" id="3046"/>
    <lineage>
        <taxon>Eukaryota</taxon>
        <taxon>Viridiplantae</taxon>
        <taxon>Chlorophyta</taxon>
        <taxon>core chlorophytes</taxon>
        <taxon>Chlorophyceae</taxon>
        <taxon>CS clade</taxon>
        <taxon>Chlamydomonadales</taxon>
        <taxon>Dunaliellaceae</taxon>
        <taxon>Dunaliella</taxon>
    </lineage>
</organism>
<evidence type="ECO:0000313" key="2">
    <source>
        <dbReference type="EMBL" id="KAF5825260.1"/>
    </source>
</evidence>
<comment type="caution">
    <text evidence="2">The sequence shown here is derived from an EMBL/GenBank/DDBJ whole genome shotgun (WGS) entry which is preliminary data.</text>
</comment>
<protein>
    <recommendedName>
        <fullName evidence="4">Encoded protein</fullName>
    </recommendedName>
</protein>
<feature type="compositionally biased region" description="Basic and acidic residues" evidence="1">
    <location>
        <begin position="42"/>
        <end position="52"/>
    </location>
</feature>
<evidence type="ECO:0008006" key="4">
    <source>
        <dbReference type="Google" id="ProtNLM"/>
    </source>
</evidence>
<gene>
    <name evidence="2" type="ORF">DUNSADRAFT_12744</name>
</gene>
<evidence type="ECO:0000313" key="3">
    <source>
        <dbReference type="Proteomes" id="UP000815325"/>
    </source>
</evidence>
<reference evidence="2" key="1">
    <citation type="submission" date="2017-08" db="EMBL/GenBank/DDBJ databases">
        <authorList>
            <person name="Polle J.E."/>
            <person name="Barry K."/>
            <person name="Cushman J."/>
            <person name="Schmutz J."/>
            <person name="Tran D."/>
            <person name="Hathwaick L.T."/>
            <person name="Yim W.C."/>
            <person name="Jenkins J."/>
            <person name="Mckie-Krisberg Z.M."/>
            <person name="Prochnik S."/>
            <person name="Lindquist E."/>
            <person name="Dockter R.B."/>
            <person name="Adam C."/>
            <person name="Molina H."/>
            <person name="Bunkerborg J."/>
            <person name="Jin E."/>
            <person name="Buchheim M."/>
            <person name="Magnuson J."/>
        </authorList>
    </citation>
    <scope>NUCLEOTIDE SEQUENCE</scope>
    <source>
        <strain evidence="2">CCAP 19/18</strain>
    </source>
</reference>
<evidence type="ECO:0000256" key="1">
    <source>
        <dbReference type="SAM" id="MobiDB-lite"/>
    </source>
</evidence>